<protein>
    <recommendedName>
        <fullName evidence="5">SAM domain-containing protein</fullName>
    </recommendedName>
</protein>
<dbReference type="STRING" id="630390.A0A180GCX2"/>
<evidence type="ECO:0000313" key="2">
    <source>
        <dbReference type="EMBL" id="OAV90379.1"/>
    </source>
</evidence>
<dbReference type="Proteomes" id="UP000005240">
    <property type="component" value="Unassembled WGS sequence"/>
</dbReference>
<reference evidence="3 4" key="3">
    <citation type="journal article" date="2017" name="G3 (Bethesda)">
        <title>Comparative analysis highlights variable genome content of wheat rusts and divergence of the mating loci.</title>
        <authorList>
            <person name="Cuomo C.A."/>
            <person name="Bakkeren G."/>
            <person name="Khalil H.B."/>
            <person name="Panwar V."/>
            <person name="Joly D."/>
            <person name="Linning R."/>
            <person name="Sakthikumar S."/>
            <person name="Song X."/>
            <person name="Adiconis X."/>
            <person name="Fan L."/>
            <person name="Goldberg J.M."/>
            <person name="Levin J.Z."/>
            <person name="Young S."/>
            <person name="Zeng Q."/>
            <person name="Anikster Y."/>
            <person name="Bruce M."/>
            <person name="Wang M."/>
            <person name="Yin C."/>
            <person name="McCallum B."/>
            <person name="Szabo L.J."/>
            <person name="Hulbert S."/>
            <person name="Chen X."/>
            <person name="Fellers J.P."/>
        </authorList>
    </citation>
    <scope>NUCLEOTIDE SEQUENCE</scope>
    <source>
        <strain evidence="3">isolate 1-1 / race 1 (BBBD)</strain>
        <strain evidence="4">Isolate 1-1 / race 1 (BBBD)</strain>
    </source>
</reference>
<feature type="region of interest" description="Disordered" evidence="1">
    <location>
        <begin position="130"/>
        <end position="149"/>
    </location>
</feature>
<reference evidence="3" key="4">
    <citation type="submission" date="2025-05" db="UniProtKB">
        <authorList>
            <consortium name="EnsemblFungi"/>
        </authorList>
    </citation>
    <scope>IDENTIFICATION</scope>
    <source>
        <strain evidence="3">isolate 1-1 / race 1 (BBBD)</strain>
    </source>
</reference>
<reference evidence="2" key="1">
    <citation type="submission" date="2009-11" db="EMBL/GenBank/DDBJ databases">
        <authorList>
            <consortium name="The Broad Institute Genome Sequencing Platform"/>
            <person name="Ward D."/>
            <person name="Feldgarden M."/>
            <person name="Earl A."/>
            <person name="Young S.K."/>
            <person name="Zeng Q."/>
            <person name="Koehrsen M."/>
            <person name="Alvarado L."/>
            <person name="Berlin A."/>
            <person name="Bochicchio J."/>
            <person name="Borenstein D."/>
            <person name="Chapman S.B."/>
            <person name="Chen Z."/>
            <person name="Engels R."/>
            <person name="Freedman E."/>
            <person name="Gellesch M."/>
            <person name="Goldberg J."/>
            <person name="Griggs A."/>
            <person name="Gujja S."/>
            <person name="Heilman E."/>
            <person name="Heiman D."/>
            <person name="Hepburn T."/>
            <person name="Howarth C."/>
            <person name="Jen D."/>
            <person name="Larson L."/>
            <person name="Lewis B."/>
            <person name="Mehta T."/>
            <person name="Park D."/>
            <person name="Pearson M."/>
            <person name="Roberts A."/>
            <person name="Saif S."/>
            <person name="Shea T."/>
            <person name="Shenoy N."/>
            <person name="Sisk P."/>
            <person name="Stolte C."/>
            <person name="Sykes S."/>
            <person name="Thomson T."/>
            <person name="Walk T."/>
            <person name="White J."/>
            <person name="Yandava C."/>
            <person name="Izard J."/>
            <person name="Baranova O.V."/>
            <person name="Blanton J.M."/>
            <person name="Tanner A.C."/>
            <person name="Dewhirst F.E."/>
            <person name="Haas B."/>
            <person name="Nusbaum C."/>
            <person name="Birren B."/>
        </authorList>
    </citation>
    <scope>NUCLEOTIDE SEQUENCE [LARGE SCALE GENOMIC DNA]</scope>
    <source>
        <strain evidence="2">1-1 BBBD Race 1</strain>
    </source>
</reference>
<evidence type="ECO:0000313" key="3">
    <source>
        <dbReference type="EnsemblFungi" id="PTTG_28333-t43_1-p1"/>
    </source>
</evidence>
<evidence type="ECO:0000256" key="1">
    <source>
        <dbReference type="SAM" id="MobiDB-lite"/>
    </source>
</evidence>
<sequence length="283" mass="31559">MPSTVEIIYDRALCNNLLKLTAPENIPASLPDETPASSLIQLSRRPSGRWFRFKDAVFRGLDLSTEDIKVGGILQVEDALGRLSWVGQIVKPESVTDYPLPVSYLNFRRWIDLLPTNSRAVVRIQRYNEYTEDSDQPPPQSWDISCSTTESSIHPSDWADFFNDSDSNARADNHPGQIKTAPDNGPEDSLAVSPPVHEGLPPAKRQCLNWADFNQTMAQFFALSNLMENDKHTLSVIQKHSIYHWSVFKGMTQAELEEAGFKLGPARLIVAGATAAVAHLEKT</sequence>
<evidence type="ECO:0008006" key="5">
    <source>
        <dbReference type="Google" id="ProtNLM"/>
    </source>
</evidence>
<feature type="region of interest" description="Disordered" evidence="1">
    <location>
        <begin position="164"/>
        <end position="198"/>
    </location>
</feature>
<gene>
    <name evidence="2" type="ORF">PTTG_28333</name>
</gene>
<dbReference type="VEuPathDB" id="FungiDB:PTTG_28333"/>
<proteinExistence type="predicted"/>
<accession>A0A180GCX2</accession>
<dbReference type="EnsemblFungi" id="PTTG_28333-t43_1">
    <property type="protein sequence ID" value="PTTG_28333-t43_1-p1"/>
    <property type="gene ID" value="PTTG_28333"/>
</dbReference>
<name>A0A180GCX2_PUCT1</name>
<keyword evidence="4" id="KW-1185">Reference proteome</keyword>
<dbReference type="OrthoDB" id="2509054at2759"/>
<dbReference type="EMBL" id="ADAS02000102">
    <property type="protein sequence ID" value="OAV90379.1"/>
    <property type="molecule type" value="Genomic_DNA"/>
</dbReference>
<reference evidence="2" key="2">
    <citation type="submission" date="2016-05" db="EMBL/GenBank/DDBJ databases">
        <title>Comparative analysis highlights variable genome content of wheat rusts and divergence of the mating loci.</title>
        <authorList>
            <person name="Cuomo C.A."/>
            <person name="Bakkeren G."/>
            <person name="Szabo L."/>
            <person name="Khalil H."/>
            <person name="Joly D."/>
            <person name="Goldberg J."/>
            <person name="Young S."/>
            <person name="Zeng Q."/>
            <person name="Fellers J."/>
        </authorList>
    </citation>
    <scope>NUCLEOTIDE SEQUENCE [LARGE SCALE GENOMIC DNA]</scope>
    <source>
        <strain evidence="2">1-1 BBBD Race 1</strain>
    </source>
</reference>
<dbReference type="AlphaFoldDB" id="A0A180GCX2"/>
<evidence type="ECO:0000313" key="4">
    <source>
        <dbReference type="Proteomes" id="UP000005240"/>
    </source>
</evidence>
<organism evidence="2">
    <name type="scientific">Puccinia triticina (isolate 1-1 / race 1 (BBBD))</name>
    <name type="common">Brown leaf rust fungus</name>
    <dbReference type="NCBI Taxonomy" id="630390"/>
    <lineage>
        <taxon>Eukaryota</taxon>
        <taxon>Fungi</taxon>
        <taxon>Dikarya</taxon>
        <taxon>Basidiomycota</taxon>
        <taxon>Pucciniomycotina</taxon>
        <taxon>Pucciniomycetes</taxon>
        <taxon>Pucciniales</taxon>
        <taxon>Pucciniaceae</taxon>
        <taxon>Puccinia</taxon>
    </lineage>
</organism>